<dbReference type="Pfam" id="PF13560">
    <property type="entry name" value="HTH_31"/>
    <property type="match status" value="1"/>
</dbReference>
<sequence length="273" mass="30974">MPVIVRDPLDPRISHWHWLAQQMRWWRERHNLSLAQVGQLLGIARSTVSNLEAGRRRLDLDYAKILDDRYGTGSLLQTLTFYARMGHDPDWHRTFLEYERVATMYRIYNGQRVPIPLQTESTMRALMAAARTVQDPEAVIEARIARQQAILDRPDPPYVWVLLDEPVLDSPTGGRAVLRDQLAHLVELGSRPNIVIRVISSRTGAHNGSDGPIQLVSLSEREIAYVGAQRGGRLIESPGEVREVGLDWDFIGHKAMSMEESRSLILAKMEALS</sequence>
<proteinExistence type="predicted"/>
<dbReference type="Pfam" id="PF19054">
    <property type="entry name" value="DUF5753"/>
    <property type="match status" value="1"/>
</dbReference>
<dbReference type="SUPFAM" id="SSF47413">
    <property type="entry name" value="lambda repressor-like DNA-binding domains"/>
    <property type="match status" value="1"/>
</dbReference>
<dbReference type="PROSITE" id="PS50943">
    <property type="entry name" value="HTH_CROC1"/>
    <property type="match status" value="1"/>
</dbReference>
<dbReference type="InterPro" id="IPR010982">
    <property type="entry name" value="Lambda_DNA-bd_dom_sf"/>
</dbReference>
<evidence type="ECO:0000313" key="3">
    <source>
        <dbReference type="Proteomes" id="UP000272400"/>
    </source>
</evidence>
<dbReference type="AlphaFoldDB" id="A0A3N1CUR1"/>
<dbReference type="SMART" id="SM00530">
    <property type="entry name" value="HTH_XRE"/>
    <property type="match status" value="1"/>
</dbReference>
<evidence type="ECO:0000313" key="2">
    <source>
        <dbReference type="EMBL" id="ROO85036.1"/>
    </source>
</evidence>
<keyword evidence="3" id="KW-1185">Reference proteome</keyword>
<dbReference type="InterPro" id="IPR001387">
    <property type="entry name" value="Cro/C1-type_HTH"/>
</dbReference>
<comment type="caution">
    <text evidence="2">The sequence shown here is derived from an EMBL/GenBank/DDBJ whole genome shotgun (WGS) entry which is preliminary data.</text>
</comment>
<dbReference type="RefSeq" id="WP_170201379.1">
    <property type="nucleotide sequence ID" value="NZ_RJKE01000001.1"/>
</dbReference>
<gene>
    <name evidence="2" type="ORF">EDD29_2571</name>
</gene>
<feature type="domain" description="HTH cro/C1-type" evidence="1">
    <location>
        <begin position="26"/>
        <end position="76"/>
    </location>
</feature>
<evidence type="ECO:0000259" key="1">
    <source>
        <dbReference type="PROSITE" id="PS50943"/>
    </source>
</evidence>
<dbReference type="InterPro" id="IPR043917">
    <property type="entry name" value="DUF5753"/>
</dbReference>
<protein>
    <submittedName>
        <fullName evidence="2">Helix-turn-helix protein</fullName>
    </submittedName>
</protein>
<reference evidence="2 3" key="1">
    <citation type="submission" date="2018-11" db="EMBL/GenBank/DDBJ databases">
        <title>Sequencing the genomes of 1000 actinobacteria strains.</title>
        <authorList>
            <person name="Klenk H.-P."/>
        </authorList>
    </citation>
    <scope>NUCLEOTIDE SEQUENCE [LARGE SCALE GENOMIC DNA]</scope>
    <source>
        <strain evidence="2 3">DSM 44254</strain>
    </source>
</reference>
<dbReference type="CDD" id="cd00093">
    <property type="entry name" value="HTH_XRE"/>
    <property type="match status" value="1"/>
</dbReference>
<dbReference type="GO" id="GO:0003677">
    <property type="term" value="F:DNA binding"/>
    <property type="evidence" value="ECO:0007669"/>
    <property type="project" value="InterPro"/>
</dbReference>
<name>A0A3N1CUR1_9ACTN</name>
<dbReference type="Gene3D" id="1.10.260.40">
    <property type="entry name" value="lambda repressor-like DNA-binding domains"/>
    <property type="match status" value="1"/>
</dbReference>
<accession>A0A3N1CUR1</accession>
<dbReference type="Proteomes" id="UP000272400">
    <property type="component" value="Unassembled WGS sequence"/>
</dbReference>
<organism evidence="2 3">
    <name type="scientific">Actinocorallia herbida</name>
    <dbReference type="NCBI Taxonomy" id="58109"/>
    <lineage>
        <taxon>Bacteria</taxon>
        <taxon>Bacillati</taxon>
        <taxon>Actinomycetota</taxon>
        <taxon>Actinomycetes</taxon>
        <taxon>Streptosporangiales</taxon>
        <taxon>Thermomonosporaceae</taxon>
        <taxon>Actinocorallia</taxon>
    </lineage>
</organism>
<dbReference type="EMBL" id="RJKE01000001">
    <property type="protein sequence ID" value="ROO85036.1"/>
    <property type="molecule type" value="Genomic_DNA"/>
</dbReference>